<dbReference type="GO" id="GO:0005829">
    <property type="term" value="C:cytosol"/>
    <property type="evidence" value="ECO:0007669"/>
    <property type="project" value="TreeGrafter"/>
</dbReference>
<dbReference type="NCBIfam" id="TIGR00922">
    <property type="entry name" value="nusG"/>
    <property type="match status" value="1"/>
</dbReference>
<keyword evidence="3 6" id="KW-0805">Transcription regulation</keyword>
<dbReference type="Gene3D" id="2.30.30.30">
    <property type="match status" value="1"/>
</dbReference>
<dbReference type="GO" id="GO:0006353">
    <property type="term" value="P:DNA-templated transcription termination"/>
    <property type="evidence" value="ECO:0007669"/>
    <property type="project" value="UniProtKB-UniRule"/>
</dbReference>
<gene>
    <name evidence="8" type="ORF">SAMN02745150_00181</name>
</gene>
<dbReference type="PANTHER" id="PTHR30265">
    <property type="entry name" value="RHO-INTERACTING TRANSCRIPTION TERMINATION FACTOR NUSG"/>
    <property type="match status" value="1"/>
</dbReference>
<reference evidence="9" key="1">
    <citation type="submission" date="2016-10" db="EMBL/GenBank/DDBJ databases">
        <authorList>
            <person name="Varghese N."/>
            <person name="Submissions S."/>
        </authorList>
    </citation>
    <scope>NUCLEOTIDE SEQUENCE [LARGE SCALE GENOMIC DNA]</scope>
    <source>
        <strain evidence="9">ATCC 43811</strain>
    </source>
</reference>
<dbReference type="InterPro" id="IPR015869">
    <property type="entry name" value="Transcrpt_antiterm_NusG_bac_CS"/>
</dbReference>
<dbReference type="Gene3D" id="3.30.70.940">
    <property type="entry name" value="NusG, N-terminal domain"/>
    <property type="match status" value="1"/>
</dbReference>
<dbReference type="InterPro" id="IPR005824">
    <property type="entry name" value="KOW"/>
</dbReference>
<dbReference type="InterPro" id="IPR047050">
    <property type="entry name" value="NGN"/>
</dbReference>
<dbReference type="GO" id="GO:0031564">
    <property type="term" value="P:transcription antitermination"/>
    <property type="evidence" value="ECO:0007669"/>
    <property type="project" value="UniProtKB-KW"/>
</dbReference>
<dbReference type="CDD" id="cd06091">
    <property type="entry name" value="KOW_NusG"/>
    <property type="match status" value="1"/>
</dbReference>
<dbReference type="PANTHER" id="PTHR30265:SF2">
    <property type="entry name" value="TRANSCRIPTION TERMINATION_ANTITERMINATION PROTEIN NUSG"/>
    <property type="match status" value="1"/>
</dbReference>
<dbReference type="CDD" id="cd09891">
    <property type="entry name" value="NGN_Bact_1"/>
    <property type="match status" value="1"/>
</dbReference>
<dbReference type="STRING" id="34097.SAMN02745150_00181"/>
<feature type="domain" description="NusG-like N-terminal" evidence="7">
    <location>
        <begin position="1"/>
        <end position="113"/>
    </location>
</feature>
<evidence type="ECO:0000256" key="1">
    <source>
        <dbReference type="ARBA" id="ARBA00022472"/>
    </source>
</evidence>
<dbReference type="Proteomes" id="UP000240042">
    <property type="component" value="Unassembled WGS sequence"/>
</dbReference>
<dbReference type="Pfam" id="PF02357">
    <property type="entry name" value="NusG"/>
    <property type="match status" value="1"/>
</dbReference>
<evidence type="ECO:0000313" key="9">
    <source>
        <dbReference type="Proteomes" id="UP000240042"/>
    </source>
</evidence>
<dbReference type="GO" id="GO:0006354">
    <property type="term" value="P:DNA-templated transcription elongation"/>
    <property type="evidence" value="ECO:0007669"/>
    <property type="project" value="InterPro"/>
</dbReference>
<comment type="similarity">
    <text evidence="6">Belongs to the NusG family.</text>
</comment>
<organism evidence="8 9">
    <name type="scientific">Brevinema andersonii</name>
    <dbReference type="NCBI Taxonomy" id="34097"/>
    <lineage>
        <taxon>Bacteria</taxon>
        <taxon>Pseudomonadati</taxon>
        <taxon>Spirochaetota</taxon>
        <taxon>Spirochaetia</taxon>
        <taxon>Brevinematales</taxon>
        <taxon>Brevinemataceae</taxon>
        <taxon>Brevinema</taxon>
    </lineage>
</organism>
<dbReference type="SUPFAM" id="SSF82679">
    <property type="entry name" value="N-utilization substance G protein NusG, N-terminal domain"/>
    <property type="match status" value="1"/>
</dbReference>
<protein>
    <recommendedName>
        <fullName evidence="5 6">Transcription termination/antitermination protein NusG</fullName>
    </recommendedName>
</protein>
<dbReference type="EMBL" id="FOKY01000001">
    <property type="protein sequence ID" value="SFB68471.1"/>
    <property type="molecule type" value="Genomic_DNA"/>
</dbReference>
<evidence type="ECO:0000313" key="8">
    <source>
        <dbReference type="EMBL" id="SFB68471.1"/>
    </source>
</evidence>
<dbReference type="InterPro" id="IPR006645">
    <property type="entry name" value="NGN-like_dom"/>
</dbReference>
<proteinExistence type="inferred from homology"/>
<evidence type="ECO:0000256" key="5">
    <source>
        <dbReference type="NCBIfam" id="TIGR00922"/>
    </source>
</evidence>
<dbReference type="PROSITE" id="PS01014">
    <property type="entry name" value="NUSG"/>
    <property type="match status" value="1"/>
</dbReference>
<evidence type="ECO:0000259" key="7">
    <source>
        <dbReference type="SMART" id="SM00738"/>
    </source>
</evidence>
<keyword evidence="4 6" id="KW-0804">Transcription</keyword>
<dbReference type="InterPro" id="IPR014722">
    <property type="entry name" value="Rib_uL2_dom2"/>
</dbReference>
<evidence type="ECO:0000256" key="2">
    <source>
        <dbReference type="ARBA" id="ARBA00022814"/>
    </source>
</evidence>
<dbReference type="PRINTS" id="PR00338">
    <property type="entry name" value="NUSGTNSCPFCT"/>
</dbReference>
<dbReference type="InterPro" id="IPR001062">
    <property type="entry name" value="Transcrpt_antiterm_NusG"/>
</dbReference>
<dbReference type="GO" id="GO:0032784">
    <property type="term" value="P:regulation of DNA-templated transcription elongation"/>
    <property type="evidence" value="ECO:0007669"/>
    <property type="project" value="InterPro"/>
</dbReference>
<keyword evidence="2 6" id="KW-0889">Transcription antitermination</keyword>
<keyword evidence="1 6" id="KW-0806">Transcription termination</keyword>
<sequence length="181" mass="20482">MIQVQTGFENKVYSRLLEKKNGGSLRDVLIDVRVPEEEIVVEKRNKKVVQKHKLYPGYVLVELDLPEDEMAWKAVYADIRNIVGVGMFLTAGGGNRKPAPLTFEEVRGIFEKTGDIASGNYAETAKIWDINEKIRIVDGPFKDFEGVIDEINGEKEMLVVAVEIFGRLTPVELEFNQVQKI</sequence>
<dbReference type="AlphaFoldDB" id="A0A1I1D0N1"/>
<dbReference type="InterPro" id="IPR008991">
    <property type="entry name" value="Translation_prot_SH3-like_sf"/>
</dbReference>
<evidence type="ECO:0000256" key="3">
    <source>
        <dbReference type="ARBA" id="ARBA00023015"/>
    </source>
</evidence>
<evidence type="ECO:0000256" key="6">
    <source>
        <dbReference type="RuleBase" id="RU000538"/>
    </source>
</evidence>
<dbReference type="Pfam" id="PF00467">
    <property type="entry name" value="KOW"/>
    <property type="match status" value="1"/>
</dbReference>
<dbReference type="InterPro" id="IPR036735">
    <property type="entry name" value="NGN_dom_sf"/>
</dbReference>
<accession>A0A1I1D0N1</accession>
<dbReference type="FunFam" id="2.30.30.30:FF:000002">
    <property type="entry name" value="Transcription termination/antitermination factor NusG"/>
    <property type="match status" value="1"/>
</dbReference>
<name>A0A1I1D0N1_BREAD</name>
<evidence type="ECO:0000256" key="4">
    <source>
        <dbReference type="ARBA" id="ARBA00023163"/>
    </source>
</evidence>
<dbReference type="SMART" id="SM00738">
    <property type="entry name" value="NGN"/>
    <property type="match status" value="1"/>
</dbReference>
<dbReference type="InterPro" id="IPR043425">
    <property type="entry name" value="NusG-like"/>
</dbReference>
<dbReference type="SUPFAM" id="SSF50104">
    <property type="entry name" value="Translation proteins SH3-like domain"/>
    <property type="match status" value="1"/>
</dbReference>
<keyword evidence="9" id="KW-1185">Reference proteome</keyword>
<comment type="function">
    <text evidence="6">Participates in transcription elongation, termination and antitermination.</text>
</comment>